<protein>
    <submittedName>
        <fullName evidence="2">Uncharacterized protein</fullName>
    </submittedName>
</protein>
<dbReference type="RefSeq" id="WP_034645860.1">
    <property type="nucleotide sequence ID" value="NZ_ARZX01000014.1"/>
</dbReference>
<proteinExistence type="predicted"/>
<feature type="signal peptide" evidence="1">
    <location>
        <begin position="1"/>
        <end position="17"/>
    </location>
</feature>
<dbReference type="Proteomes" id="UP000019275">
    <property type="component" value="Unassembled WGS sequence"/>
</dbReference>
<gene>
    <name evidence="2" type="ORF">KLA_11145</name>
</gene>
<sequence length="150" mass="17520">MKKLTVLLLLVSLFGHAQVDYKGLVKNIEDITLETDIKAHFKGLPFTEEYGEIKFSDERFLRFYGVFVDKVKINTSYEGKRITMHFFDEISNFNKLKTKLTELYGNPNTNQSSSSAYYEWKTDNKSLMLRVNTEDGLFTEFDELVVTLFQ</sequence>
<evidence type="ECO:0000256" key="1">
    <source>
        <dbReference type="SAM" id="SignalP"/>
    </source>
</evidence>
<evidence type="ECO:0000313" key="3">
    <source>
        <dbReference type="Proteomes" id="UP000019275"/>
    </source>
</evidence>
<comment type="caution">
    <text evidence="2">The sequence shown here is derived from an EMBL/GenBank/DDBJ whole genome shotgun (WGS) entry which is preliminary data.</text>
</comment>
<organism evidence="2 3">
    <name type="scientific">Cellulophaga geojensis KL-A</name>
    <dbReference type="NCBI Taxonomy" id="1328323"/>
    <lineage>
        <taxon>Bacteria</taxon>
        <taxon>Pseudomonadati</taxon>
        <taxon>Bacteroidota</taxon>
        <taxon>Flavobacteriia</taxon>
        <taxon>Flavobacteriales</taxon>
        <taxon>Flavobacteriaceae</taxon>
        <taxon>Cellulophaga</taxon>
    </lineage>
</organism>
<feature type="chain" id="PRO_5046181604" evidence="1">
    <location>
        <begin position="18"/>
        <end position="150"/>
    </location>
</feature>
<accession>A0ABN0RMT0</accession>
<reference evidence="2 3" key="1">
    <citation type="journal article" date="2014" name="Genome Announc.">
        <title>Draft Genome Sequence of the Carrageenan-Degrading Bacterium Cellulophaga sp. Strain KL-A, Isolated from Decaying Marine Algae.</title>
        <authorList>
            <person name="Shan D."/>
            <person name="Ying J."/>
            <person name="Li X."/>
            <person name="Gao Z."/>
            <person name="Wei G."/>
            <person name="Shao Z."/>
        </authorList>
    </citation>
    <scope>NUCLEOTIDE SEQUENCE [LARGE SCALE GENOMIC DNA]</scope>
    <source>
        <strain evidence="2 3">KL-A</strain>
    </source>
</reference>
<dbReference type="EMBL" id="ARZX01000014">
    <property type="protein sequence ID" value="EWH13096.1"/>
    <property type="molecule type" value="Genomic_DNA"/>
</dbReference>
<evidence type="ECO:0000313" key="2">
    <source>
        <dbReference type="EMBL" id="EWH13096.1"/>
    </source>
</evidence>
<keyword evidence="3" id="KW-1185">Reference proteome</keyword>
<name>A0ABN0RMT0_9FLAO</name>
<keyword evidence="1" id="KW-0732">Signal</keyword>